<dbReference type="Pfam" id="PF01264">
    <property type="entry name" value="Chorismate_synt"/>
    <property type="match status" value="1"/>
</dbReference>
<keyword evidence="10" id="KW-1185">Reference proteome</keyword>
<dbReference type="EMBL" id="MDTU01000001">
    <property type="protein sequence ID" value="ODN43774.1"/>
    <property type="molecule type" value="Genomic_DNA"/>
</dbReference>
<evidence type="ECO:0000256" key="3">
    <source>
        <dbReference type="ARBA" id="ARBA00013036"/>
    </source>
</evidence>
<feature type="binding site" evidence="7">
    <location>
        <position position="54"/>
    </location>
    <ligand>
        <name>NADP(+)</name>
        <dbReference type="ChEBI" id="CHEBI:58349"/>
    </ligand>
</feature>
<accession>A0ABX3A4I2</accession>
<evidence type="ECO:0000256" key="4">
    <source>
        <dbReference type="ARBA" id="ARBA00022605"/>
    </source>
</evidence>
<proteinExistence type="inferred from homology"/>
<reference evidence="9 10" key="1">
    <citation type="submission" date="2016-08" db="EMBL/GenBank/DDBJ databases">
        <title>Draft genome sequence of Candidatus Piscirickettsia litoralis, from seawater.</title>
        <authorList>
            <person name="Wan X."/>
            <person name="Lee A.J."/>
            <person name="Hou S."/>
            <person name="Donachie S.P."/>
        </authorList>
    </citation>
    <scope>NUCLEOTIDE SEQUENCE [LARGE SCALE GENOMIC DNA]</scope>
    <source>
        <strain evidence="9 10">Y2</strain>
    </source>
</reference>
<dbReference type="PROSITE" id="PS00789">
    <property type="entry name" value="CHORISMATE_SYNTHASE_3"/>
    <property type="match status" value="1"/>
</dbReference>
<feature type="binding site" evidence="7">
    <location>
        <begin position="299"/>
        <end position="303"/>
    </location>
    <ligand>
        <name>FMN</name>
        <dbReference type="ChEBI" id="CHEBI:58210"/>
    </ligand>
</feature>
<evidence type="ECO:0000256" key="5">
    <source>
        <dbReference type="ARBA" id="ARBA00023141"/>
    </source>
</evidence>
<sequence>MASNSFGQIFRITTWGESHGKGIGVVIDGCPAGLVINEDDINAELDLRVTGKNRFTSPRKEKDHAQIYSGVFEGKTTGAPLSIVIHNHDADSSKYEPIKNLLRPGHANYTYLEKYGVFDYRGGGRSSARETACRVAAGAVAKKLLDHFGIEIAASIQSIGSIDASLNVEKLPKLKQAIYQHPLYCADPAAGERMMAELDSAINDGDSLGGIIQFSAIGVPVGVGDPVYEKLEANLAKAMMTLPASKGVSIGEGFSASRMQGSEHNDLFAEDKALLTNHAGGTLGGISTGECISGQVAFKPTSSIKKAQATANITGEKASFSLPEGSRHDPCVAIRAVPVVESMLALVLADALLVNRAAKL</sequence>
<feature type="binding site" evidence="7">
    <location>
        <position position="48"/>
    </location>
    <ligand>
        <name>NADP(+)</name>
        <dbReference type="ChEBI" id="CHEBI:58349"/>
    </ligand>
</feature>
<evidence type="ECO:0000313" key="9">
    <source>
        <dbReference type="EMBL" id="ODN43774.1"/>
    </source>
</evidence>
<dbReference type="SUPFAM" id="SSF103263">
    <property type="entry name" value="Chorismate synthase, AroC"/>
    <property type="match status" value="1"/>
</dbReference>
<keyword evidence="4 7" id="KW-0028">Amino-acid biosynthesis</keyword>
<comment type="catalytic activity">
    <reaction evidence="7 8">
        <text>5-O-(1-carboxyvinyl)-3-phosphoshikimate = chorismate + phosphate</text>
        <dbReference type="Rhea" id="RHEA:21020"/>
        <dbReference type="ChEBI" id="CHEBI:29748"/>
        <dbReference type="ChEBI" id="CHEBI:43474"/>
        <dbReference type="ChEBI" id="CHEBI:57701"/>
        <dbReference type="EC" id="4.2.3.5"/>
    </reaction>
</comment>
<feature type="binding site" evidence="7">
    <location>
        <begin position="125"/>
        <end position="127"/>
    </location>
    <ligand>
        <name>FMN</name>
        <dbReference type="ChEBI" id="CHEBI:58210"/>
    </ligand>
</feature>
<keyword evidence="7" id="KW-0288">FMN</keyword>
<comment type="pathway">
    <text evidence="1 7 8">Metabolic intermediate biosynthesis; chorismate biosynthesis; chorismate from D-erythrose 4-phosphate and phosphoenolpyruvate: step 7/7.</text>
</comment>
<gene>
    <name evidence="7" type="primary">aroC</name>
    <name evidence="9" type="ORF">BGC07_13810</name>
</gene>
<dbReference type="PIRSF" id="PIRSF001456">
    <property type="entry name" value="Chorismate_synth"/>
    <property type="match status" value="1"/>
</dbReference>
<keyword evidence="7" id="KW-0521">NADP</keyword>
<evidence type="ECO:0000256" key="8">
    <source>
        <dbReference type="RuleBase" id="RU000605"/>
    </source>
</evidence>
<evidence type="ECO:0000256" key="6">
    <source>
        <dbReference type="ARBA" id="ARBA00023239"/>
    </source>
</evidence>
<comment type="function">
    <text evidence="7">Catalyzes the anti-1,4-elimination of the C-3 phosphate and the C-6 proR hydrogen from 5-enolpyruvylshikimate-3-phosphate (EPSP) to yield chorismate, which is the branch point compound that serves as the starting substrate for the three terminal pathways of aromatic amino acid biosynthesis. This reaction introduces a second double bond into the aromatic ring system.</text>
</comment>
<comment type="similarity">
    <text evidence="2 7 8">Belongs to the chorismate synthase family.</text>
</comment>
<comment type="caution">
    <text evidence="9">The sequence shown here is derived from an EMBL/GenBank/DDBJ whole genome shotgun (WGS) entry which is preliminary data.</text>
</comment>
<comment type="subunit">
    <text evidence="7">Homotetramer.</text>
</comment>
<dbReference type="HAMAP" id="MF_00300">
    <property type="entry name" value="Chorismate_synth"/>
    <property type="match status" value="1"/>
</dbReference>
<evidence type="ECO:0000313" key="10">
    <source>
        <dbReference type="Proteomes" id="UP000094329"/>
    </source>
</evidence>
<dbReference type="NCBIfam" id="NF003793">
    <property type="entry name" value="PRK05382.1"/>
    <property type="match status" value="1"/>
</dbReference>
<dbReference type="PANTHER" id="PTHR21085:SF0">
    <property type="entry name" value="CHORISMATE SYNTHASE"/>
    <property type="match status" value="1"/>
</dbReference>
<evidence type="ECO:0000256" key="1">
    <source>
        <dbReference type="ARBA" id="ARBA00005044"/>
    </source>
</evidence>
<comment type="cofactor">
    <cofactor evidence="7 8">
        <name>FMNH2</name>
        <dbReference type="ChEBI" id="CHEBI:57618"/>
    </cofactor>
    <text evidence="7 8">Reduced FMN (FMNH(2)).</text>
</comment>
<feature type="binding site" evidence="7">
    <location>
        <position position="327"/>
    </location>
    <ligand>
        <name>FMN</name>
        <dbReference type="ChEBI" id="CHEBI:58210"/>
    </ligand>
</feature>
<dbReference type="PROSITE" id="PS00788">
    <property type="entry name" value="CHORISMATE_SYNTHASE_2"/>
    <property type="match status" value="1"/>
</dbReference>
<feature type="binding site" evidence="7">
    <location>
        <position position="284"/>
    </location>
    <ligand>
        <name>FMN</name>
        <dbReference type="ChEBI" id="CHEBI:58210"/>
    </ligand>
</feature>
<dbReference type="InterPro" id="IPR035904">
    <property type="entry name" value="Chorismate_synth_AroC_sf"/>
</dbReference>
<dbReference type="CDD" id="cd07304">
    <property type="entry name" value="Chorismate_synthase"/>
    <property type="match status" value="1"/>
</dbReference>
<dbReference type="Gene3D" id="3.60.150.10">
    <property type="entry name" value="Chorismate synthase AroC"/>
    <property type="match status" value="1"/>
</dbReference>
<keyword evidence="7" id="KW-0274">FAD</keyword>
<keyword evidence="6 7" id="KW-0456">Lyase</keyword>
<evidence type="ECO:0000256" key="7">
    <source>
        <dbReference type="HAMAP-Rule" id="MF_00300"/>
    </source>
</evidence>
<dbReference type="PROSITE" id="PS00787">
    <property type="entry name" value="CHORISMATE_SYNTHASE_1"/>
    <property type="match status" value="1"/>
</dbReference>
<organism evidence="9 10">
    <name type="scientific">Piscirickettsia litoralis</name>
    <dbReference type="NCBI Taxonomy" id="1891921"/>
    <lineage>
        <taxon>Bacteria</taxon>
        <taxon>Pseudomonadati</taxon>
        <taxon>Pseudomonadota</taxon>
        <taxon>Gammaproteobacteria</taxon>
        <taxon>Thiotrichales</taxon>
        <taxon>Piscirickettsiaceae</taxon>
        <taxon>Piscirickettsia</taxon>
    </lineage>
</organism>
<dbReference type="InterPro" id="IPR000453">
    <property type="entry name" value="Chorismate_synth"/>
</dbReference>
<keyword evidence="5 7" id="KW-0057">Aromatic amino acid biosynthesis</keyword>
<dbReference type="PANTHER" id="PTHR21085">
    <property type="entry name" value="CHORISMATE SYNTHASE"/>
    <property type="match status" value="1"/>
</dbReference>
<comment type="caution">
    <text evidence="7">Lacks conserved residue(s) required for the propagation of feature annotation.</text>
</comment>
<dbReference type="Proteomes" id="UP000094329">
    <property type="component" value="Unassembled WGS sequence"/>
</dbReference>
<keyword evidence="7" id="KW-0285">Flavoprotein</keyword>
<protein>
    <recommendedName>
        <fullName evidence="3 7">Chorismate synthase</fullName>
        <shortName evidence="7">CS</shortName>
        <ecNumber evidence="3 7">4.2.3.5</ecNumber>
    </recommendedName>
    <alternativeName>
        <fullName evidence="7">5-enolpyruvylshikimate-3-phosphate phospholyase</fullName>
    </alternativeName>
</protein>
<name>A0ABX3A4I2_9GAMM</name>
<dbReference type="RefSeq" id="WP_069313570.1">
    <property type="nucleotide sequence ID" value="NZ_MDTU01000001.1"/>
</dbReference>
<dbReference type="InterPro" id="IPR020541">
    <property type="entry name" value="Chorismate_synthase_CS"/>
</dbReference>
<dbReference type="EC" id="4.2.3.5" evidence="3 7"/>
<dbReference type="NCBIfam" id="TIGR00033">
    <property type="entry name" value="aroC"/>
    <property type="match status" value="1"/>
</dbReference>
<evidence type="ECO:0000256" key="2">
    <source>
        <dbReference type="ARBA" id="ARBA00008014"/>
    </source>
</evidence>